<keyword evidence="2" id="KW-1185">Reference proteome</keyword>
<evidence type="ECO:0000313" key="1">
    <source>
        <dbReference type="EMBL" id="PYF06034.1"/>
    </source>
</evidence>
<sequence length="55" mass="6137">MSDLFMVPTGPLGPWDQLSENEKAWIEFIRVISGGRDPKVTPARVRALRELLDAG</sequence>
<dbReference type="EMBL" id="QJTK01000036">
    <property type="protein sequence ID" value="PYF06034.1"/>
    <property type="molecule type" value="Genomic_DNA"/>
</dbReference>
<comment type="caution">
    <text evidence="1">The sequence shown here is derived from an EMBL/GenBank/DDBJ whole genome shotgun (WGS) entry which is preliminary data.</text>
</comment>
<dbReference type="AlphaFoldDB" id="A0A318TN44"/>
<evidence type="ECO:0000313" key="2">
    <source>
        <dbReference type="Proteomes" id="UP000247727"/>
    </source>
</evidence>
<protein>
    <submittedName>
        <fullName evidence="1">Uncharacterized protein</fullName>
    </submittedName>
</protein>
<organism evidence="1 2">
    <name type="scientific">Rhodobacter viridis</name>
    <dbReference type="NCBI Taxonomy" id="1054202"/>
    <lineage>
        <taxon>Bacteria</taxon>
        <taxon>Pseudomonadati</taxon>
        <taxon>Pseudomonadota</taxon>
        <taxon>Alphaproteobacteria</taxon>
        <taxon>Rhodobacterales</taxon>
        <taxon>Rhodobacter group</taxon>
        <taxon>Rhodobacter</taxon>
    </lineage>
</organism>
<dbReference type="Proteomes" id="UP000247727">
    <property type="component" value="Unassembled WGS sequence"/>
</dbReference>
<reference evidence="1 2" key="1">
    <citation type="submission" date="2018-06" db="EMBL/GenBank/DDBJ databases">
        <title>Genomic Encyclopedia of Type Strains, Phase III (KMG-III): the genomes of soil and plant-associated and newly described type strains.</title>
        <authorList>
            <person name="Whitman W."/>
        </authorList>
    </citation>
    <scope>NUCLEOTIDE SEQUENCE [LARGE SCALE GENOMIC DNA]</scope>
    <source>
        <strain evidence="1 2">JA737</strain>
    </source>
</reference>
<gene>
    <name evidence="1" type="ORF">C8J30_1362</name>
</gene>
<accession>A0A318TN44</accession>
<dbReference type="RefSeq" id="WP_181420957.1">
    <property type="nucleotide sequence ID" value="NZ_QJTK01000036.1"/>
</dbReference>
<name>A0A318TN44_9RHOB</name>
<proteinExistence type="predicted"/>